<dbReference type="PIRSF" id="PIRSF004553">
    <property type="entry name" value="CHP00095"/>
    <property type="match status" value="1"/>
</dbReference>
<dbReference type="InterPro" id="IPR029063">
    <property type="entry name" value="SAM-dependent_MTases_sf"/>
</dbReference>
<keyword evidence="4" id="KW-1185">Reference proteome</keyword>
<sequence>MARIRPEARGGKSGAGRVRIIGGAWRSRSITFPAAEGLRPTPDRVRETVFNWLGQSLEGKRCLDLFAGSGALGLEAASRHAAHVTLVEKQHRVFAALRENAARLGATQCTLIKDDALAWLRRDTAVYDVIFLDPPFAAALLPAVWPLVGPRLAGDGVVYLESGAPLALPEGWALFKSARAGMVYFGLACREPAEAL</sequence>
<gene>
    <name evidence="3" type="primary">rsmD</name>
    <name evidence="3" type="ORF">V6E02_07110</name>
</gene>
<proteinExistence type="predicted"/>
<dbReference type="Gene3D" id="3.40.50.150">
    <property type="entry name" value="Vaccinia Virus protein VP39"/>
    <property type="match status" value="1"/>
</dbReference>
<dbReference type="RefSeq" id="WP_347308084.1">
    <property type="nucleotide sequence ID" value="NZ_JBAJEX010000004.1"/>
</dbReference>
<name>A0ABV0EE80_9BURK</name>
<dbReference type="GO" id="GO:0052913">
    <property type="term" value="F:16S rRNA (guanine(966)-N(2))-methyltransferase activity"/>
    <property type="evidence" value="ECO:0007669"/>
    <property type="project" value="UniProtKB-EC"/>
</dbReference>
<dbReference type="EMBL" id="JBAJEX010000004">
    <property type="protein sequence ID" value="MEO1766975.1"/>
    <property type="molecule type" value="Genomic_DNA"/>
</dbReference>
<protein>
    <submittedName>
        <fullName evidence="3">16S rRNA (Guanine(966)-N(2))-methyltransferase RsmD</fullName>
        <ecNumber evidence="3">2.1.1.171</ecNumber>
    </submittedName>
</protein>
<dbReference type="Proteomes" id="UP001482231">
    <property type="component" value="Unassembled WGS sequence"/>
</dbReference>
<organism evidence="3 4">
    <name type="scientific">Thiobacter aerophilum</name>
    <dbReference type="NCBI Taxonomy" id="3121275"/>
    <lineage>
        <taxon>Bacteria</taxon>
        <taxon>Pseudomonadati</taxon>
        <taxon>Pseudomonadota</taxon>
        <taxon>Betaproteobacteria</taxon>
        <taxon>Burkholderiales</taxon>
        <taxon>Thiobacteraceae</taxon>
        <taxon>Thiobacter</taxon>
    </lineage>
</organism>
<dbReference type="NCBIfam" id="TIGR00095">
    <property type="entry name" value="16S rRNA (guanine(966)-N(2))-methyltransferase RsmD"/>
    <property type="match status" value="1"/>
</dbReference>
<dbReference type="PANTHER" id="PTHR43542:SF1">
    <property type="entry name" value="METHYLTRANSFERASE"/>
    <property type="match status" value="1"/>
</dbReference>
<dbReference type="EC" id="2.1.1.171" evidence="3"/>
<reference evidence="3 4" key="1">
    <citation type="submission" date="2024-02" db="EMBL/GenBank/DDBJ databases">
        <title>New thermophilic sulfur-oxidizing bacteria from a hot springs of the Uzon caldera (Kamchatka, Russia).</title>
        <authorList>
            <person name="Dukat A.M."/>
            <person name="Elcheninov A.G."/>
            <person name="Frolov E.N."/>
        </authorList>
    </citation>
    <scope>NUCLEOTIDE SEQUENCE [LARGE SCALE GENOMIC DNA]</scope>
    <source>
        <strain evidence="3 4">AK1</strain>
    </source>
</reference>
<dbReference type="InterPro" id="IPR004398">
    <property type="entry name" value="RNA_MeTrfase_RsmD"/>
</dbReference>
<keyword evidence="2 3" id="KW-0808">Transferase</keyword>
<comment type="caution">
    <text evidence="3">The sequence shown here is derived from an EMBL/GenBank/DDBJ whole genome shotgun (WGS) entry which is preliminary data.</text>
</comment>
<evidence type="ECO:0000256" key="2">
    <source>
        <dbReference type="ARBA" id="ARBA00022679"/>
    </source>
</evidence>
<dbReference type="SUPFAM" id="SSF53335">
    <property type="entry name" value="S-adenosyl-L-methionine-dependent methyltransferases"/>
    <property type="match status" value="1"/>
</dbReference>
<dbReference type="PANTHER" id="PTHR43542">
    <property type="entry name" value="METHYLTRANSFERASE"/>
    <property type="match status" value="1"/>
</dbReference>
<keyword evidence="1 3" id="KW-0489">Methyltransferase</keyword>
<evidence type="ECO:0000313" key="3">
    <source>
        <dbReference type="EMBL" id="MEO1766975.1"/>
    </source>
</evidence>
<dbReference type="InterPro" id="IPR002052">
    <property type="entry name" value="DNA_methylase_N6_adenine_CS"/>
</dbReference>
<dbReference type="PROSITE" id="PS00092">
    <property type="entry name" value="N6_MTASE"/>
    <property type="match status" value="1"/>
</dbReference>
<dbReference type="Pfam" id="PF03602">
    <property type="entry name" value="Cons_hypoth95"/>
    <property type="match status" value="1"/>
</dbReference>
<accession>A0ABV0EE80</accession>
<dbReference type="CDD" id="cd02440">
    <property type="entry name" value="AdoMet_MTases"/>
    <property type="match status" value="1"/>
</dbReference>
<evidence type="ECO:0000256" key="1">
    <source>
        <dbReference type="ARBA" id="ARBA00022603"/>
    </source>
</evidence>
<evidence type="ECO:0000313" key="4">
    <source>
        <dbReference type="Proteomes" id="UP001482231"/>
    </source>
</evidence>